<reference evidence="2 3" key="1">
    <citation type="journal article" date="2019" name="J. Hered.">
        <title>An Improved Genome Assembly for Drosophila navojoa, the Basal Species in the mojavensis Cluster.</title>
        <authorList>
            <person name="Vanderlinde T."/>
            <person name="Dupim E.G."/>
            <person name="Nazario-Yepiz N.O."/>
            <person name="Carvalho A.B."/>
        </authorList>
    </citation>
    <scope>NUCLEOTIDE SEQUENCE [LARGE SCALE GENOMIC DNA]</scope>
    <source>
        <strain evidence="2">Navoj_Jal97</strain>
        <tissue evidence="2">Whole organism</tissue>
    </source>
</reference>
<dbReference type="Proteomes" id="UP000295192">
    <property type="component" value="Unassembled WGS sequence"/>
</dbReference>
<accession>A0A484BAG1</accession>
<proteinExistence type="predicted"/>
<sequence>MPSPSDDRPFGPWRQQHPGRIPHANALDNDLHLQAEPDRAICTVHARHPTGMDGREPPGSLGCLLSSCLG</sequence>
<comment type="caution">
    <text evidence="2">The sequence shown here is derived from an EMBL/GenBank/DDBJ whole genome shotgun (WGS) entry which is preliminary data.</text>
</comment>
<dbReference type="EMBL" id="LSRL02000069">
    <property type="protein sequence ID" value="TDG45847.1"/>
    <property type="molecule type" value="Genomic_DNA"/>
</dbReference>
<protein>
    <submittedName>
        <fullName evidence="2">Uncharacterized protein</fullName>
    </submittedName>
</protein>
<feature type="region of interest" description="Disordered" evidence="1">
    <location>
        <begin position="1"/>
        <end position="22"/>
    </location>
</feature>
<keyword evidence="3" id="KW-1185">Reference proteome</keyword>
<gene>
    <name evidence="2" type="ORF">AWZ03_007702</name>
</gene>
<organism evidence="2 3">
    <name type="scientific">Drosophila navojoa</name>
    <name type="common">Fruit fly</name>
    <dbReference type="NCBI Taxonomy" id="7232"/>
    <lineage>
        <taxon>Eukaryota</taxon>
        <taxon>Metazoa</taxon>
        <taxon>Ecdysozoa</taxon>
        <taxon>Arthropoda</taxon>
        <taxon>Hexapoda</taxon>
        <taxon>Insecta</taxon>
        <taxon>Pterygota</taxon>
        <taxon>Neoptera</taxon>
        <taxon>Endopterygota</taxon>
        <taxon>Diptera</taxon>
        <taxon>Brachycera</taxon>
        <taxon>Muscomorpha</taxon>
        <taxon>Ephydroidea</taxon>
        <taxon>Drosophilidae</taxon>
        <taxon>Drosophila</taxon>
    </lineage>
</organism>
<name>A0A484BAG1_DRONA</name>
<evidence type="ECO:0000313" key="3">
    <source>
        <dbReference type="Proteomes" id="UP000295192"/>
    </source>
</evidence>
<evidence type="ECO:0000313" key="2">
    <source>
        <dbReference type="EMBL" id="TDG45847.1"/>
    </source>
</evidence>
<dbReference type="AlphaFoldDB" id="A0A484BAG1"/>
<evidence type="ECO:0000256" key="1">
    <source>
        <dbReference type="SAM" id="MobiDB-lite"/>
    </source>
</evidence>